<dbReference type="Proteomes" id="UP001143910">
    <property type="component" value="Unassembled WGS sequence"/>
</dbReference>
<name>A0ACC1NL94_9HYPO</name>
<proteinExistence type="predicted"/>
<organism evidence="1 2">
    <name type="scientific">Zarea fungicola</name>
    <dbReference type="NCBI Taxonomy" id="93591"/>
    <lineage>
        <taxon>Eukaryota</taxon>
        <taxon>Fungi</taxon>
        <taxon>Dikarya</taxon>
        <taxon>Ascomycota</taxon>
        <taxon>Pezizomycotina</taxon>
        <taxon>Sordariomycetes</taxon>
        <taxon>Hypocreomycetidae</taxon>
        <taxon>Hypocreales</taxon>
        <taxon>Cordycipitaceae</taxon>
        <taxon>Zarea</taxon>
    </lineage>
</organism>
<accession>A0ACC1NL94</accession>
<sequence>MTDNVPKFQPSIFFCARNETIGLLNSDADGGLENVVGGVKQAWLRVACVAEGQLAPDGDGDLHYTLYLTKATKTTKRKRATLMAKSRRNRAAARKDPLSRSIKPPSDPELAALREAKILPVIKDLKSIDTKKRTAAASAISSIIQDTKCRKLLLREQIVHTILNETITDTALESRAAGWGILQVLAQEEEADFCIHLFRSDIITAIEYASNLFSDRITAAEPAFSKTPKAEQATIISIIASLVSLITALAEAGDDILEAIASNPTLTQLLALLITRHDEIFREADRTSNLRADALACLMLLCEDNAKLAQVITTTSNNTSETLLSLKDRPDGEGVLACTVLHNIFSSLQLLRDAQIPTGYDDSILIPTLTKVVASFSADEATSAGEDWSDTAQYQQLALETLASIGTSLTAAIGGPPTPAKQVTAKESSRGQKADDGDDDDMAEADDDVRSESGDEGMDEDGEEQNFGEDEEEKEEEGDNEMTHEEMQADMDLVLGTDEDDDMTDDLPVLKPLAMPSQQ</sequence>
<gene>
    <name evidence="1" type="ORF">NQ176_g3439</name>
</gene>
<dbReference type="EMBL" id="JANJQO010000312">
    <property type="protein sequence ID" value="KAJ2979128.1"/>
    <property type="molecule type" value="Genomic_DNA"/>
</dbReference>
<evidence type="ECO:0000313" key="2">
    <source>
        <dbReference type="Proteomes" id="UP001143910"/>
    </source>
</evidence>
<evidence type="ECO:0000313" key="1">
    <source>
        <dbReference type="EMBL" id="KAJ2979128.1"/>
    </source>
</evidence>
<comment type="caution">
    <text evidence="1">The sequence shown here is derived from an EMBL/GenBank/DDBJ whole genome shotgun (WGS) entry which is preliminary data.</text>
</comment>
<keyword evidence="2" id="KW-1185">Reference proteome</keyword>
<reference evidence="1" key="1">
    <citation type="submission" date="2022-08" db="EMBL/GenBank/DDBJ databases">
        <title>Genome Sequence of Lecanicillium fungicola.</title>
        <authorList>
            <person name="Buettner E."/>
        </authorList>
    </citation>
    <scope>NUCLEOTIDE SEQUENCE</scope>
    <source>
        <strain evidence="1">Babe33</strain>
    </source>
</reference>
<protein>
    <submittedName>
        <fullName evidence="1">Uncharacterized protein</fullName>
    </submittedName>
</protein>